<gene>
    <name evidence="2" type="ORF">HYZ11_02425</name>
</gene>
<evidence type="ECO:0000313" key="2">
    <source>
        <dbReference type="EMBL" id="MBI3126443.1"/>
    </source>
</evidence>
<keyword evidence="2" id="KW-0413">Isomerase</keyword>
<organism evidence="2 3">
    <name type="scientific">Tectimicrobiota bacterium</name>
    <dbReference type="NCBI Taxonomy" id="2528274"/>
    <lineage>
        <taxon>Bacteria</taxon>
        <taxon>Pseudomonadati</taxon>
        <taxon>Nitrospinota/Tectimicrobiota group</taxon>
        <taxon>Candidatus Tectimicrobiota</taxon>
    </lineage>
</organism>
<dbReference type="NCBIfam" id="TIGR03083">
    <property type="entry name" value="maleylpyruvate isomerase family mycothiol-dependent enzyme"/>
    <property type="match status" value="1"/>
</dbReference>
<proteinExistence type="predicted"/>
<comment type="caution">
    <text evidence="2">The sequence shown here is derived from an EMBL/GenBank/DDBJ whole genome shotgun (WGS) entry which is preliminary data.</text>
</comment>
<evidence type="ECO:0000259" key="1">
    <source>
        <dbReference type="Pfam" id="PF11716"/>
    </source>
</evidence>
<dbReference type="Gene3D" id="1.20.120.450">
    <property type="entry name" value="dinb family like domain"/>
    <property type="match status" value="1"/>
</dbReference>
<evidence type="ECO:0000313" key="3">
    <source>
        <dbReference type="Proteomes" id="UP000782312"/>
    </source>
</evidence>
<dbReference type="GO" id="GO:0046872">
    <property type="term" value="F:metal ion binding"/>
    <property type="evidence" value="ECO:0007669"/>
    <property type="project" value="InterPro"/>
</dbReference>
<accession>A0A932HWR8</accession>
<dbReference type="InterPro" id="IPR036527">
    <property type="entry name" value="SCP2_sterol-bd_dom_sf"/>
</dbReference>
<reference evidence="2" key="1">
    <citation type="submission" date="2020-07" db="EMBL/GenBank/DDBJ databases">
        <title>Huge and variable diversity of episymbiotic CPR bacteria and DPANN archaea in groundwater ecosystems.</title>
        <authorList>
            <person name="He C.Y."/>
            <person name="Keren R."/>
            <person name="Whittaker M."/>
            <person name="Farag I.F."/>
            <person name="Doudna J."/>
            <person name="Cate J.H.D."/>
            <person name="Banfield J.F."/>
        </authorList>
    </citation>
    <scope>NUCLEOTIDE SEQUENCE</scope>
    <source>
        <strain evidence="2">NC_groundwater_763_Ag_S-0.2um_68_21</strain>
    </source>
</reference>
<sequence length="274" mass="30827">MADLSWSASASWLARGNPRLTSLFRTFDEARWRAPSYCPGWTAAHVVSHMTSGARFYRGVIENGRKGLLAPPFGAKDIPEFRAIRAKQMEELLALPGAARADRFEEAVGALQRTLESLMPHELDLPGWHPRCPTPLRNFPDQRLYELILHEWDIRNEPESPLASPALGAAVEILKERLPFLWENTEHPRMDGRFRFETSAPVAAWEVETRGDKAALFKDQNGRCDARLSATASDMILLVCGRAPIAERRRAGRLLVDGDQAKADVLIESLFRPY</sequence>
<name>A0A932HWR8_UNCTE</name>
<dbReference type="Pfam" id="PF11716">
    <property type="entry name" value="MDMPI_N"/>
    <property type="match status" value="1"/>
</dbReference>
<dbReference type="Proteomes" id="UP000782312">
    <property type="component" value="Unassembled WGS sequence"/>
</dbReference>
<dbReference type="AlphaFoldDB" id="A0A932HWR8"/>
<dbReference type="InterPro" id="IPR034660">
    <property type="entry name" value="DinB/YfiT-like"/>
</dbReference>
<dbReference type="InterPro" id="IPR017517">
    <property type="entry name" value="Maleyloyr_isom"/>
</dbReference>
<protein>
    <submittedName>
        <fullName evidence="2">Maleylpyruvate isomerase family mycothiol-dependent enzyme</fullName>
    </submittedName>
</protein>
<dbReference type="GO" id="GO:0016853">
    <property type="term" value="F:isomerase activity"/>
    <property type="evidence" value="ECO:0007669"/>
    <property type="project" value="UniProtKB-KW"/>
</dbReference>
<feature type="domain" description="Mycothiol-dependent maleylpyruvate isomerase metal-binding" evidence="1">
    <location>
        <begin position="19"/>
        <end position="155"/>
    </location>
</feature>
<dbReference type="InterPro" id="IPR024344">
    <property type="entry name" value="MDMPI_metal-binding"/>
</dbReference>
<dbReference type="SUPFAM" id="SSF55718">
    <property type="entry name" value="SCP-like"/>
    <property type="match status" value="1"/>
</dbReference>
<dbReference type="SUPFAM" id="SSF109854">
    <property type="entry name" value="DinB/YfiT-like putative metalloenzymes"/>
    <property type="match status" value="1"/>
</dbReference>
<dbReference type="EMBL" id="JACPUR010000003">
    <property type="protein sequence ID" value="MBI3126443.1"/>
    <property type="molecule type" value="Genomic_DNA"/>
</dbReference>